<dbReference type="InterPro" id="IPR036291">
    <property type="entry name" value="NAD(P)-bd_dom_sf"/>
</dbReference>
<evidence type="ECO:0000259" key="4">
    <source>
        <dbReference type="SMART" id="SM00822"/>
    </source>
</evidence>
<dbReference type="GO" id="GO:0016491">
    <property type="term" value="F:oxidoreductase activity"/>
    <property type="evidence" value="ECO:0007669"/>
    <property type="project" value="UniProtKB-KW"/>
</dbReference>
<comment type="caution">
    <text evidence="5">The sequence shown here is derived from an EMBL/GenBank/DDBJ whole genome shotgun (WGS) entry which is preliminary data.</text>
</comment>
<dbReference type="InterPro" id="IPR057326">
    <property type="entry name" value="KR_dom"/>
</dbReference>
<comment type="similarity">
    <text evidence="1 3">Belongs to the short-chain dehydrogenases/reductases (SDR) family.</text>
</comment>
<dbReference type="PRINTS" id="PR00081">
    <property type="entry name" value="GDHRDH"/>
</dbReference>
<dbReference type="RefSeq" id="WP_065143345.1">
    <property type="nucleotide sequence ID" value="NZ_LZLS01000065.1"/>
</dbReference>
<dbReference type="CDD" id="cd05374">
    <property type="entry name" value="17beta-HSD-like_SDR_c"/>
    <property type="match status" value="1"/>
</dbReference>
<dbReference type="InterPro" id="IPR020904">
    <property type="entry name" value="Sc_DH/Rdtase_CS"/>
</dbReference>
<evidence type="ECO:0000256" key="3">
    <source>
        <dbReference type="RuleBase" id="RU000363"/>
    </source>
</evidence>
<keyword evidence="2" id="KW-0560">Oxidoreductase</keyword>
<dbReference type="OrthoDB" id="9792003at2"/>
<protein>
    <submittedName>
        <fullName evidence="5">Short-chain dehydrogenase/reductase</fullName>
    </submittedName>
</protein>
<dbReference type="EMBL" id="LZLS01000065">
    <property type="protein sequence ID" value="OBK28843.1"/>
    <property type="molecule type" value="Genomic_DNA"/>
</dbReference>
<evidence type="ECO:0000256" key="2">
    <source>
        <dbReference type="ARBA" id="ARBA00023002"/>
    </source>
</evidence>
<feature type="domain" description="Ketoreductase" evidence="4">
    <location>
        <begin position="2"/>
        <end position="183"/>
    </location>
</feature>
<dbReference type="Gene3D" id="3.40.50.720">
    <property type="entry name" value="NAD(P)-binding Rossmann-like Domain"/>
    <property type="match status" value="1"/>
</dbReference>
<organism evidence="5 6">
    <name type="scientific">Mycobacterium asiaticum</name>
    <dbReference type="NCBI Taxonomy" id="1790"/>
    <lineage>
        <taxon>Bacteria</taxon>
        <taxon>Bacillati</taxon>
        <taxon>Actinomycetota</taxon>
        <taxon>Actinomycetes</taxon>
        <taxon>Mycobacteriales</taxon>
        <taxon>Mycobacteriaceae</taxon>
        <taxon>Mycobacterium</taxon>
    </lineage>
</organism>
<evidence type="ECO:0000313" key="6">
    <source>
        <dbReference type="Proteomes" id="UP000093928"/>
    </source>
</evidence>
<dbReference type="PANTHER" id="PTHR43976:SF16">
    <property type="entry name" value="SHORT-CHAIN DEHYDROGENASE_REDUCTASE FAMILY PROTEIN"/>
    <property type="match status" value="1"/>
</dbReference>
<dbReference type="PROSITE" id="PS00061">
    <property type="entry name" value="ADH_SHORT"/>
    <property type="match status" value="1"/>
</dbReference>
<dbReference type="PANTHER" id="PTHR43976">
    <property type="entry name" value="SHORT CHAIN DEHYDROGENASE"/>
    <property type="match status" value="1"/>
</dbReference>
<evidence type="ECO:0000313" key="5">
    <source>
        <dbReference type="EMBL" id="OBK28843.1"/>
    </source>
</evidence>
<dbReference type="SUPFAM" id="SSF51735">
    <property type="entry name" value="NAD(P)-binding Rossmann-fold domains"/>
    <property type="match status" value="1"/>
</dbReference>
<dbReference type="AlphaFoldDB" id="A0A1A3P3L1"/>
<dbReference type="InterPro" id="IPR002347">
    <property type="entry name" value="SDR_fam"/>
</dbReference>
<dbReference type="InterPro" id="IPR051911">
    <property type="entry name" value="SDR_oxidoreductase"/>
</dbReference>
<dbReference type="NCBIfam" id="NF004824">
    <property type="entry name" value="PRK06180.1"/>
    <property type="match status" value="1"/>
</dbReference>
<name>A0A1A3P3L1_MYCAS</name>
<sequence>MSTWLITGCSTGLGRALAEAVIGVGHNAVVTARDVTKVADLAEATPDRVLAVELDVTDAEQVTAAVQQAQDRFDGIDVLVNNAGYGYRAAVEEGEDAAVRTLFETHFFGTVAMIKAVLPDMRERRSGAIVNISSIGVQLTPVGSGYYSAAKAAIEGLSGALHGELAPLGISVTVVEPGAFRTDFAGRSLLQTATVIDDYADTAGRRRKENDTMHGKQTGDPVKAGAAIVTAVESDEPPAFLLLGEDALFSYRYIAERRAKEVDAWEQLTINTTFDD</sequence>
<dbReference type="SMART" id="SM00822">
    <property type="entry name" value="PKS_KR"/>
    <property type="match status" value="1"/>
</dbReference>
<dbReference type="Pfam" id="PF00106">
    <property type="entry name" value="adh_short"/>
    <property type="match status" value="1"/>
</dbReference>
<proteinExistence type="inferred from homology"/>
<dbReference type="PRINTS" id="PR00080">
    <property type="entry name" value="SDRFAMILY"/>
</dbReference>
<accession>A0A1A3P3L1</accession>
<reference evidence="5 6" key="1">
    <citation type="submission" date="2016-06" db="EMBL/GenBank/DDBJ databases">
        <authorList>
            <person name="Kjaerup R.B."/>
            <person name="Dalgaard T.S."/>
            <person name="Juul-Madsen H.R."/>
        </authorList>
    </citation>
    <scope>NUCLEOTIDE SEQUENCE [LARGE SCALE GENOMIC DNA]</scope>
    <source>
        <strain evidence="5 6">1165133.8</strain>
    </source>
</reference>
<evidence type="ECO:0000256" key="1">
    <source>
        <dbReference type="ARBA" id="ARBA00006484"/>
    </source>
</evidence>
<gene>
    <name evidence="5" type="ORF">A5634_19555</name>
</gene>
<dbReference type="Proteomes" id="UP000093928">
    <property type="component" value="Unassembled WGS sequence"/>
</dbReference>